<protein>
    <submittedName>
        <fullName evidence="2">Uncharacterized protein</fullName>
    </submittedName>
</protein>
<proteinExistence type="predicted"/>
<organism evidence="2 3">
    <name type="scientific">Fusarium euwallaceae</name>
    <dbReference type="NCBI Taxonomy" id="1147111"/>
    <lineage>
        <taxon>Eukaryota</taxon>
        <taxon>Fungi</taxon>
        <taxon>Dikarya</taxon>
        <taxon>Ascomycota</taxon>
        <taxon>Pezizomycotina</taxon>
        <taxon>Sordariomycetes</taxon>
        <taxon>Hypocreomycetidae</taxon>
        <taxon>Hypocreales</taxon>
        <taxon>Nectriaceae</taxon>
        <taxon>Fusarium</taxon>
        <taxon>Fusarium solani species complex</taxon>
    </lineage>
</organism>
<name>A0A430LS58_9HYPO</name>
<reference evidence="2 3" key="1">
    <citation type="submission" date="2017-06" db="EMBL/GenBank/DDBJ databases">
        <title>Comparative genomic analysis of Ambrosia Fusariam Clade fungi.</title>
        <authorList>
            <person name="Stajich J.E."/>
            <person name="Carrillo J."/>
            <person name="Kijimoto T."/>
            <person name="Eskalen A."/>
            <person name="O'Donnell K."/>
            <person name="Kasson M."/>
        </authorList>
    </citation>
    <scope>NUCLEOTIDE SEQUENCE [LARGE SCALE GENOMIC DNA]</scope>
    <source>
        <strain evidence="2 3">UCR1854</strain>
    </source>
</reference>
<dbReference type="Proteomes" id="UP000287124">
    <property type="component" value="Unassembled WGS sequence"/>
</dbReference>
<accession>A0A430LS58</accession>
<evidence type="ECO:0000256" key="1">
    <source>
        <dbReference type="SAM" id="MobiDB-lite"/>
    </source>
</evidence>
<gene>
    <name evidence="2" type="ORF">BHE90_006982</name>
</gene>
<evidence type="ECO:0000313" key="3">
    <source>
        <dbReference type="Proteomes" id="UP000287124"/>
    </source>
</evidence>
<dbReference type="EMBL" id="MIKF01000093">
    <property type="protein sequence ID" value="RTE78548.1"/>
    <property type="molecule type" value="Genomic_DNA"/>
</dbReference>
<feature type="compositionally biased region" description="Basic and acidic residues" evidence="1">
    <location>
        <begin position="39"/>
        <end position="53"/>
    </location>
</feature>
<comment type="caution">
    <text evidence="2">The sequence shown here is derived from an EMBL/GenBank/DDBJ whole genome shotgun (WGS) entry which is preliminary data.</text>
</comment>
<feature type="region of interest" description="Disordered" evidence="1">
    <location>
        <begin position="30"/>
        <end position="75"/>
    </location>
</feature>
<sequence length="111" mass="12517">MMTYDNATSYQPQPFENLRSQHLLISLRLPCPTTAPKGSSDRLRRQRSSDTRLGKPSLSSSRGIRTWRSDHVPDPVKPAFEASHLLGAVRINGQAERRLHQRSRPSSVSIL</sequence>
<evidence type="ECO:0000313" key="2">
    <source>
        <dbReference type="EMBL" id="RTE78548.1"/>
    </source>
</evidence>
<dbReference type="AlphaFoldDB" id="A0A430LS58"/>
<keyword evidence="3" id="KW-1185">Reference proteome</keyword>